<evidence type="ECO:0000313" key="5">
    <source>
        <dbReference type="Proteomes" id="UP000734854"/>
    </source>
</evidence>
<organism evidence="4 5">
    <name type="scientific">Zingiber officinale</name>
    <name type="common">Ginger</name>
    <name type="synonym">Amomum zingiber</name>
    <dbReference type="NCBI Taxonomy" id="94328"/>
    <lineage>
        <taxon>Eukaryota</taxon>
        <taxon>Viridiplantae</taxon>
        <taxon>Streptophyta</taxon>
        <taxon>Embryophyta</taxon>
        <taxon>Tracheophyta</taxon>
        <taxon>Spermatophyta</taxon>
        <taxon>Magnoliopsida</taxon>
        <taxon>Liliopsida</taxon>
        <taxon>Zingiberales</taxon>
        <taxon>Zingiberaceae</taxon>
        <taxon>Zingiber</taxon>
    </lineage>
</organism>
<keyword evidence="5" id="KW-1185">Reference proteome</keyword>
<keyword evidence="2" id="KW-0812">Transmembrane</keyword>
<dbReference type="PANTHER" id="PTHR33640:SF8">
    <property type="entry name" value="TRANSMEMBRANE PROTEIN"/>
    <property type="match status" value="1"/>
</dbReference>
<protein>
    <recommendedName>
        <fullName evidence="3">DUF4408 domain-containing protein</fullName>
    </recommendedName>
</protein>
<keyword evidence="2" id="KW-0472">Membrane</keyword>
<name>A0A8J5GFB7_ZINOF</name>
<dbReference type="AlphaFoldDB" id="A0A8J5GFB7"/>
<dbReference type="Pfam" id="PF14364">
    <property type="entry name" value="DUF4408"/>
    <property type="match status" value="1"/>
</dbReference>
<feature type="transmembrane region" description="Helical" evidence="2">
    <location>
        <begin position="25"/>
        <end position="44"/>
    </location>
</feature>
<evidence type="ECO:0000259" key="3">
    <source>
        <dbReference type="Pfam" id="PF14364"/>
    </source>
</evidence>
<feature type="transmembrane region" description="Helical" evidence="2">
    <location>
        <begin position="64"/>
        <end position="84"/>
    </location>
</feature>
<feature type="region of interest" description="Disordered" evidence="1">
    <location>
        <begin position="147"/>
        <end position="175"/>
    </location>
</feature>
<feature type="compositionally biased region" description="Basic and acidic residues" evidence="1">
    <location>
        <begin position="153"/>
        <end position="165"/>
    </location>
</feature>
<evidence type="ECO:0000256" key="1">
    <source>
        <dbReference type="SAM" id="MobiDB-lite"/>
    </source>
</evidence>
<evidence type="ECO:0000256" key="2">
    <source>
        <dbReference type="SAM" id="Phobius"/>
    </source>
</evidence>
<feature type="domain" description="DUF4408" evidence="3">
    <location>
        <begin position="42"/>
        <end position="87"/>
    </location>
</feature>
<dbReference type="PANTHER" id="PTHR33640">
    <property type="entry name" value="TRANSMEMBRANE PROTEIN"/>
    <property type="match status" value="1"/>
</dbReference>
<reference evidence="4 5" key="1">
    <citation type="submission" date="2020-08" db="EMBL/GenBank/DDBJ databases">
        <title>Plant Genome Project.</title>
        <authorList>
            <person name="Zhang R.-G."/>
        </authorList>
    </citation>
    <scope>NUCLEOTIDE SEQUENCE [LARGE SCALE GENOMIC DNA]</scope>
    <source>
        <tissue evidence="4">Rhizome</tissue>
    </source>
</reference>
<comment type="caution">
    <text evidence="4">The sequence shown here is derived from an EMBL/GenBank/DDBJ whole genome shotgun (WGS) entry which is preliminary data.</text>
</comment>
<dbReference type="EMBL" id="JACMSC010000010">
    <property type="protein sequence ID" value="KAG6504695.1"/>
    <property type="molecule type" value="Genomic_DNA"/>
</dbReference>
<dbReference type="Proteomes" id="UP000734854">
    <property type="component" value="Unassembled WGS sequence"/>
</dbReference>
<sequence length="274" mass="30494">MERDAIQAEKLAAMRRFGRLRQIGTLLRCLEVAAVALFLVSWSSARAPAAARLSADFLRRLGPILLSPRCVFLLGNAIVILLFAESRRPSPSSSSSSSSSDVYGEFLQIRGGGDGHFTCSLAPSPEEVIYEDKAVCIETPACGRSRSARMARRREANPEQRRADTNSELAEEDEKEVEAAEAEEFRRAVEAFIAKQTRFLREECQSTCSAGTPEHAVMELRFHPSSPTLIATFGELLEPPQVTRGRDSLPRFDYKLQPRWRSQADLQSDCELQS</sequence>
<evidence type="ECO:0000313" key="4">
    <source>
        <dbReference type="EMBL" id="KAG6504695.1"/>
    </source>
</evidence>
<proteinExistence type="predicted"/>
<dbReference type="InterPro" id="IPR025520">
    <property type="entry name" value="DUF4408"/>
</dbReference>
<gene>
    <name evidence="4" type="ORF">ZIOFF_037031</name>
</gene>
<accession>A0A8J5GFB7</accession>
<keyword evidence="2" id="KW-1133">Transmembrane helix</keyword>